<protein>
    <recommendedName>
        <fullName evidence="4">ABC transporter transmembrane protein</fullName>
    </recommendedName>
</protein>
<gene>
    <name evidence="2" type="ORF">EDC22_102158</name>
</gene>
<keyword evidence="3" id="KW-1185">Reference proteome</keyword>
<keyword evidence="1" id="KW-0812">Transmembrane</keyword>
<keyword evidence="1" id="KW-1133">Transmembrane helix</keyword>
<evidence type="ECO:0000256" key="1">
    <source>
        <dbReference type="SAM" id="Phobius"/>
    </source>
</evidence>
<dbReference type="EMBL" id="SMAK01000002">
    <property type="protein sequence ID" value="TCT12473.1"/>
    <property type="molecule type" value="Genomic_DNA"/>
</dbReference>
<dbReference type="RefSeq" id="WP_132805255.1">
    <property type="nucleotide sequence ID" value="NZ_SMAK01000002.1"/>
</dbReference>
<proteinExistence type="predicted"/>
<feature type="transmembrane region" description="Helical" evidence="1">
    <location>
        <begin position="73"/>
        <end position="95"/>
    </location>
</feature>
<dbReference type="OrthoDB" id="9255536at2"/>
<feature type="transmembrane region" description="Helical" evidence="1">
    <location>
        <begin position="173"/>
        <end position="192"/>
    </location>
</feature>
<accession>A0A4V2UZT3</accession>
<keyword evidence="1" id="KW-0472">Membrane</keyword>
<feature type="transmembrane region" description="Helical" evidence="1">
    <location>
        <begin position="246"/>
        <end position="265"/>
    </location>
</feature>
<dbReference type="Proteomes" id="UP000295678">
    <property type="component" value="Unassembled WGS sequence"/>
</dbReference>
<evidence type="ECO:0008006" key="4">
    <source>
        <dbReference type="Google" id="ProtNLM"/>
    </source>
</evidence>
<organism evidence="2 3">
    <name type="scientific">Tepidamorphus gemmatus</name>
    <dbReference type="NCBI Taxonomy" id="747076"/>
    <lineage>
        <taxon>Bacteria</taxon>
        <taxon>Pseudomonadati</taxon>
        <taxon>Pseudomonadota</taxon>
        <taxon>Alphaproteobacteria</taxon>
        <taxon>Hyphomicrobiales</taxon>
        <taxon>Tepidamorphaceae</taxon>
        <taxon>Tepidamorphus</taxon>
    </lineage>
</organism>
<evidence type="ECO:0000313" key="2">
    <source>
        <dbReference type="EMBL" id="TCT12473.1"/>
    </source>
</evidence>
<reference evidence="2 3" key="1">
    <citation type="submission" date="2019-03" db="EMBL/GenBank/DDBJ databases">
        <title>Genomic Encyclopedia of Type Strains, Phase IV (KMG-IV): sequencing the most valuable type-strain genomes for metagenomic binning, comparative biology and taxonomic classification.</title>
        <authorList>
            <person name="Goeker M."/>
        </authorList>
    </citation>
    <scope>NUCLEOTIDE SEQUENCE [LARGE SCALE GENOMIC DNA]</scope>
    <source>
        <strain evidence="2 3">DSM 19345</strain>
    </source>
</reference>
<dbReference type="AlphaFoldDB" id="A0A4V2UZT3"/>
<name>A0A4V2UZT3_9HYPH</name>
<sequence>MNLADTAEANETFAGAGRAPLGAIASRALPLLAASAGSILISWVVLAAIAALSPAVGWMGKQMIDGLEGAGGGLLDILLINGWQFGLLFTALKLLEVLDKPVGKWVESRLVIGLQDSYLARRREACPTDDAAQMLYGADEAKKGLKIVIDDVPKLVFTLASVGLWQMALAPEWLPFMTLAIVPSLLWLWLLIGPVQASAERALAAQIAIAGATDGAARSGLSQAQRRWLVASVIIDAFKGLGEKGLVWLIWAAFVGSVLAFLLAFPDTTLGRDMSPGEFVVTMVNLSLLVDPLSRLGKIAMHMAQARPALECALGLARNPNHF</sequence>
<comment type="caution">
    <text evidence="2">The sequence shown here is derived from an EMBL/GenBank/DDBJ whole genome shotgun (WGS) entry which is preliminary data.</text>
</comment>
<feature type="transmembrane region" description="Helical" evidence="1">
    <location>
        <begin position="28"/>
        <end position="52"/>
    </location>
</feature>
<evidence type="ECO:0000313" key="3">
    <source>
        <dbReference type="Proteomes" id="UP000295678"/>
    </source>
</evidence>